<dbReference type="Proteomes" id="UP001589692">
    <property type="component" value="Unassembled WGS sequence"/>
</dbReference>
<reference evidence="1 2" key="1">
    <citation type="submission" date="2024-09" db="EMBL/GenBank/DDBJ databases">
        <authorList>
            <person name="Sun Q."/>
            <person name="Mori K."/>
        </authorList>
    </citation>
    <scope>NUCLEOTIDE SEQUENCE [LARGE SCALE GENOMIC DNA]</scope>
    <source>
        <strain evidence="1 2">TBRC 4938</strain>
    </source>
</reference>
<accession>A0ABV6AS36</accession>
<proteinExistence type="predicted"/>
<gene>
    <name evidence="1" type="ORF">ACFFP0_31715</name>
</gene>
<sequence>MERQRFYTLQQLIKLYGFSRQHFYNEHARGRLVMRKAGSRTVVLAEDLDAWVKTFETLPVDQAVAA</sequence>
<protein>
    <submittedName>
        <fullName evidence="1">Helix-turn-helix transcriptional regulator</fullName>
    </submittedName>
</protein>
<dbReference type="EMBL" id="JBHMAA010000077">
    <property type="protein sequence ID" value="MFB9953429.1"/>
    <property type="molecule type" value="Genomic_DNA"/>
</dbReference>
<comment type="caution">
    <text evidence="1">The sequence shown here is derived from an EMBL/GenBank/DDBJ whole genome shotgun (WGS) entry which is preliminary data.</text>
</comment>
<keyword evidence="2" id="KW-1185">Reference proteome</keyword>
<organism evidence="1 2">
    <name type="scientific">Rhizobium puerariae</name>
    <dbReference type="NCBI Taxonomy" id="1585791"/>
    <lineage>
        <taxon>Bacteria</taxon>
        <taxon>Pseudomonadati</taxon>
        <taxon>Pseudomonadota</taxon>
        <taxon>Alphaproteobacteria</taxon>
        <taxon>Hyphomicrobiales</taxon>
        <taxon>Rhizobiaceae</taxon>
        <taxon>Rhizobium/Agrobacterium group</taxon>
        <taxon>Rhizobium</taxon>
    </lineage>
</organism>
<evidence type="ECO:0000313" key="1">
    <source>
        <dbReference type="EMBL" id="MFB9953429.1"/>
    </source>
</evidence>
<dbReference type="RefSeq" id="WP_377266217.1">
    <property type="nucleotide sequence ID" value="NZ_JBHMAA010000077.1"/>
</dbReference>
<evidence type="ECO:0000313" key="2">
    <source>
        <dbReference type="Proteomes" id="UP001589692"/>
    </source>
</evidence>
<name>A0ABV6AS36_9HYPH</name>